<dbReference type="InParanoid" id="D2A6D7"/>
<feature type="coiled-coil region" evidence="2">
    <location>
        <begin position="258"/>
        <end position="300"/>
    </location>
</feature>
<dbReference type="Proteomes" id="UP000007266">
    <property type="component" value="Linkage group 6"/>
</dbReference>
<dbReference type="eggNOG" id="ENOG502QSIU">
    <property type="taxonomic scope" value="Eukaryota"/>
</dbReference>
<gene>
    <name evidence="4" type="primary">AUGUSTUS-3.0.2_15005</name>
    <name evidence="4" type="ORF">TcasGA2_TC015005</name>
</gene>
<evidence type="ECO:0000259" key="3">
    <source>
        <dbReference type="Pfam" id="PF21773"/>
    </source>
</evidence>
<dbReference type="STRING" id="7070.D2A6D7"/>
<proteinExistence type="predicted"/>
<reference evidence="4 5" key="1">
    <citation type="journal article" date="2008" name="Nature">
        <title>The genome of the model beetle and pest Tribolium castaneum.</title>
        <authorList>
            <consortium name="Tribolium Genome Sequencing Consortium"/>
            <person name="Richards S."/>
            <person name="Gibbs R.A."/>
            <person name="Weinstock G.M."/>
            <person name="Brown S.J."/>
            <person name="Denell R."/>
            <person name="Beeman R.W."/>
            <person name="Gibbs R."/>
            <person name="Beeman R.W."/>
            <person name="Brown S.J."/>
            <person name="Bucher G."/>
            <person name="Friedrich M."/>
            <person name="Grimmelikhuijzen C.J."/>
            <person name="Klingler M."/>
            <person name="Lorenzen M."/>
            <person name="Richards S."/>
            <person name="Roth S."/>
            <person name="Schroder R."/>
            <person name="Tautz D."/>
            <person name="Zdobnov E.M."/>
            <person name="Muzny D."/>
            <person name="Gibbs R.A."/>
            <person name="Weinstock G.M."/>
            <person name="Attaway T."/>
            <person name="Bell S."/>
            <person name="Buhay C.J."/>
            <person name="Chandrabose M.N."/>
            <person name="Chavez D."/>
            <person name="Clerk-Blankenburg K.P."/>
            <person name="Cree A."/>
            <person name="Dao M."/>
            <person name="Davis C."/>
            <person name="Chacko J."/>
            <person name="Dinh H."/>
            <person name="Dugan-Rocha S."/>
            <person name="Fowler G."/>
            <person name="Garner T.T."/>
            <person name="Garnes J."/>
            <person name="Gnirke A."/>
            <person name="Hawes A."/>
            <person name="Hernandez J."/>
            <person name="Hines S."/>
            <person name="Holder M."/>
            <person name="Hume J."/>
            <person name="Jhangiani S.N."/>
            <person name="Joshi V."/>
            <person name="Khan Z.M."/>
            <person name="Jackson L."/>
            <person name="Kovar C."/>
            <person name="Kowis A."/>
            <person name="Lee S."/>
            <person name="Lewis L.R."/>
            <person name="Margolis J."/>
            <person name="Morgan M."/>
            <person name="Nazareth L.V."/>
            <person name="Nguyen N."/>
            <person name="Okwuonu G."/>
            <person name="Parker D."/>
            <person name="Richards S."/>
            <person name="Ruiz S.J."/>
            <person name="Santibanez J."/>
            <person name="Savard J."/>
            <person name="Scherer S.E."/>
            <person name="Schneider B."/>
            <person name="Sodergren E."/>
            <person name="Tautz D."/>
            <person name="Vattahil S."/>
            <person name="Villasana D."/>
            <person name="White C.S."/>
            <person name="Wright R."/>
            <person name="Park Y."/>
            <person name="Beeman R.W."/>
            <person name="Lord J."/>
            <person name="Oppert B."/>
            <person name="Lorenzen M."/>
            <person name="Brown S."/>
            <person name="Wang L."/>
            <person name="Savard J."/>
            <person name="Tautz D."/>
            <person name="Richards S."/>
            <person name="Weinstock G."/>
            <person name="Gibbs R.A."/>
            <person name="Liu Y."/>
            <person name="Worley K."/>
            <person name="Weinstock G."/>
            <person name="Elsik C.G."/>
            <person name="Reese J.T."/>
            <person name="Elhaik E."/>
            <person name="Landan G."/>
            <person name="Graur D."/>
            <person name="Arensburger P."/>
            <person name="Atkinson P."/>
            <person name="Beeman R.W."/>
            <person name="Beidler J."/>
            <person name="Brown S.J."/>
            <person name="Demuth J.P."/>
            <person name="Drury D.W."/>
            <person name="Du Y.Z."/>
            <person name="Fujiwara H."/>
            <person name="Lorenzen M."/>
            <person name="Maselli V."/>
            <person name="Osanai M."/>
            <person name="Park Y."/>
            <person name="Robertson H.M."/>
            <person name="Tu Z."/>
            <person name="Wang J.J."/>
            <person name="Wang S."/>
            <person name="Richards S."/>
            <person name="Song H."/>
            <person name="Zhang L."/>
            <person name="Sodergren E."/>
            <person name="Werner D."/>
            <person name="Stanke M."/>
            <person name="Morgenstern B."/>
            <person name="Solovyev V."/>
            <person name="Kosarev P."/>
            <person name="Brown G."/>
            <person name="Chen H.C."/>
            <person name="Ermolaeva O."/>
            <person name="Hlavina W."/>
            <person name="Kapustin Y."/>
            <person name="Kiryutin B."/>
            <person name="Kitts P."/>
            <person name="Maglott D."/>
            <person name="Pruitt K."/>
            <person name="Sapojnikov V."/>
            <person name="Souvorov A."/>
            <person name="Mackey A.J."/>
            <person name="Waterhouse R.M."/>
            <person name="Wyder S."/>
            <person name="Zdobnov E.M."/>
            <person name="Zdobnov E.M."/>
            <person name="Wyder S."/>
            <person name="Kriventseva E.V."/>
            <person name="Kadowaki T."/>
            <person name="Bork P."/>
            <person name="Aranda M."/>
            <person name="Bao R."/>
            <person name="Beermann A."/>
            <person name="Berns N."/>
            <person name="Bolognesi R."/>
            <person name="Bonneton F."/>
            <person name="Bopp D."/>
            <person name="Brown S.J."/>
            <person name="Bucher G."/>
            <person name="Butts T."/>
            <person name="Chaumot A."/>
            <person name="Denell R.E."/>
            <person name="Ferrier D.E."/>
            <person name="Friedrich M."/>
            <person name="Gordon C.M."/>
            <person name="Jindra M."/>
            <person name="Klingler M."/>
            <person name="Lan Q."/>
            <person name="Lattorff H.M."/>
            <person name="Laudet V."/>
            <person name="von Levetsow C."/>
            <person name="Liu Z."/>
            <person name="Lutz R."/>
            <person name="Lynch J.A."/>
            <person name="da Fonseca R.N."/>
            <person name="Posnien N."/>
            <person name="Reuter R."/>
            <person name="Roth S."/>
            <person name="Savard J."/>
            <person name="Schinko J.B."/>
            <person name="Schmitt C."/>
            <person name="Schoppmeier M."/>
            <person name="Schroder R."/>
            <person name="Shippy T.D."/>
            <person name="Simonnet F."/>
            <person name="Marques-Souza H."/>
            <person name="Tautz D."/>
            <person name="Tomoyasu Y."/>
            <person name="Trauner J."/>
            <person name="Van der Zee M."/>
            <person name="Vervoort M."/>
            <person name="Wittkopp N."/>
            <person name="Wimmer E.A."/>
            <person name="Yang X."/>
            <person name="Jones A.K."/>
            <person name="Sattelle D.B."/>
            <person name="Ebert P.R."/>
            <person name="Nelson D."/>
            <person name="Scott J.G."/>
            <person name="Beeman R.W."/>
            <person name="Muthukrishnan S."/>
            <person name="Kramer K.J."/>
            <person name="Arakane Y."/>
            <person name="Beeman R.W."/>
            <person name="Zhu Q."/>
            <person name="Hogenkamp D."/>
            <person name="Dixit R."/>
            <person name="Oppert B."/>
            <person name="Jiang H."/>
            <person name="Zou Z."/>
            <person name="Marshall J."/>
            <person name="Elpidina E."/>
            <person name="Vinokurov K."/>
            <person name="Oppert C."/>
            <person name="Zou Z."/>
            <person name="Evans J."/>
            <person name="Lu Z."/>
            <person name="Zhao P."/>
            <person name="Sumathipala N."/>
            <person name="Altincicek B."/>
            <person name="Vilcinskas A."/>
            <person name="Williams M."/>
            <person name="Hultmark D."/>
            <person name="Hetru C."/>
            <person name="Jiang H."/>
            <person name="Grimmelikhuijzen C.J."/>
            <person name="Hauser F."/>
            <person name="Cazzamali G."/>
            <person name="Williamson M."/>
            <person name="Park Y."/>
            <person name="Li B."/>
            <person name="Tanaka Y."/>
            <person name="Predel R."/>
            <person name="Neupert S."/>
            <person name="Schachtner J."/>
            <person name="Verleyen P."/>
            <person name="Raible F."/>
            <person name="Bork P."/>
            <person name="Friedrich M."/>
            <person name="Walden K.K."/>
            <person name="Robertson H.M."/>
            <person name="Angeli S."/>
            <person name="Foret S."/>
            <person name="Bucher G."/>
            <person name="Schuetz S."/>
            <person name="Maleszka R."/>
            <person name="Wimmer E.A."/>
            <person name="Beeman R.W."/>
            <person name="Lorenzen M."/>
            <person name="Tomoyasu Y."/>
            <person name="Miller S.C."/>
            <person name="Grossmann D."/>
            <person name="Bucher G."/>
        </authorList>
    </citation>
    <scope>NUCLEOTIDE SEQUENCE [LARGE SCALE GENOMIC DNA]</scope>
    <source>
        <strain evidence="4 5">Georgia GA2</strain>
    </source>
</reference>
<dbReference type="HOGENOM" id="CLU_027546_1_1_1"/>
<keyword evidence="5" id="KW-1185">Reference proteome</keyword>
<feature type="domain" description="ODAD1 central coiled coil region" evidence="3">
    <location>
        <begin position="141"/>
        <end position="421"/>
    </location>
</feature>
<name>D2A6D7_TRICA</name>
<accession>D2A6D7</accession>
<dbReference type="PANTHER" id="PTHR21694">
    <property type="entry name" value="COILED-COIL DOMAIN-CONTAINING PROTEIN 63"/>
    <property type="match status" value="1"/>
</dbReference>
<sequence>MRNPMPADQLDMEMMAEAELARLQRQYRIMEGDRKAFLDEVSNKLKKQRKIITRLRKERDDLMADIKVATCDGQKRKDSKISAKLELLLQKHEEIVAQVQKEKFRLEELEQQIRKTEKQVRKLRLKDVTEGEYQERIKSGQKSVKMLENKLETTHKRFCSVLTENKQMRDEIDHLLKERTRFNAIWEKLVFDLNMGKKYMLDLIEQATLAYDQREEWCSKLQALKIRAHNDVITHTQEMREMQRQLDHDGNLREFLTIKGQKRVMKDLEEKEMKKKEQERENLQKQIKIYQETLDKIKTFCEEEDVERIAAKYLKQEEENFALFNYVNELNHELETLSDSIEELEGKINEQKQICEQKAQKEKDSLESLKRALEEATQQANQDEANLAQTEEDLRLILKGIKDVFELVECDCAPILDLLGENPDVNEDNALIYLGLIEKKVSSLITTAYFKEKSVPLIFIDSFF</sequence>
<dbReference type="Pfam" id="PF21773">
    <property type="entry name" value="ODAD1_CC"/>
    <property type="match status" value="1"/>
</dbReference>
<dbReference type="PANTHER" id="PTHR21694:SF18">
    <property type="entry name" value="COILED-COIL DOMAIN-CONTAINING PROTEIN 63"/>
    <property type="match status" value="1"/>
</dbReference>
<dbReference type="FunCoup" id="D2A6D7">
    <property type="interactions" value="8"/>
</dbReference>
<evidence type="ECO:0000256" key="2">
    <source>
        <dbReference type="SAM" id="Coils"/>
    </source>
</evidence>
<evidence type="ECO:0000313" key="5">
    <source>
        <dbReference type="Proteomes" id="UP000007266"/>
    </source>
</evidence>
<protein>
    <submittedName>
        <fullName evidence="4">Coiled-coil domain-containing protein 63-like Protein</fullName>
    </submittedName>
</protein>
<evidence type="ECO:0000256" key="1">
    <source>
        <dbReference type="ARBA" id="ARBA00023054"/>
    </source>
</evidence>
<dbReference type="InterPro" id="IPR049258">
    <property type="entry name" value="ODAD1_CC"/>
</dbReference>
<organism evidence="4 5">
    <name type="scientific">Tribolium castaneum</name>
    <name type="common">Red flour beetle</name>
    <dbReference type="NCBI Taxonomy" id="7070"/>
    <lineage>
        <taxon>Eukaryota</taxon>
        <taxon>Metazoa</taxon>
        <taxon>Ecdysozoa</taxon>
        <taxon>Arthropoda</taxon>
        <taxon>Hexapoda</taxon>
        <taxon>Insecta</taxon>
        <taxon>Pterygota</taxon>
        <taxon>Neoptera</taxon>
        <taxon>Endopterygota</taxon>
        <taxon>Coleoptera</taxon>
        <taxon>Polyphaga</taxon>
        <taxon>Cucujiformia</taxon>
        <taxon>Tenebrionidae</taxon>
        <taxon>Tenebrionidae incertae sedis</taxon>
        <taxon>Tribolium</taxon>
    </lineage>
</organism>
<dbReference type="InterPro" id="IPR051876">
    <property type="entry name" value="ODA-DC/CCD"/>
</dbReference>
<dbReference type="PhylomeDB" id="D2A6D7"/>
<evidence type="ECO:0000313" key="4">
    <source>
        <dbReference type="EMBL" id="EFA04938.1"/>
    </source>
</evidence>
<feature type="coiled-coil region" evidence="2">
    <location>
        <begin position="13"/>
        <end position="126"/>
    </location>
</feature>
<dbReference type="AlphaFoldDB" id="D2A6D7"/>
<dbReference type="OMA" id="CYKDTIC"/>
<keyword evidence="1 2" id="KW-0175">Coiled coil</keyword>
<reference evidence="4 5" key="2">
    <citation type="journal article" date="2010" name="Nucleic Acids Res.">
        <title>BeetleBase in 2010: revisions to provide comprehensive genomic information for Tribolium castaneum.</title>
        <authorList>
            <person name="Kim H.S."/>
            <person name="Murphy T."/>
            <person name="Xia J."/>
            <person name="Caragea D."/>
            <person name="Park Y."/>
            <person name="Beeman R.W."/>
            <person name="Lorenzen M.D."/>
            <person name="Butcher S."/>
            <person name="Manak J.R."/>
            <person name="Brown S.J."/>
        </authorList>
    </citation>
    <scope>GENOME REANNOTATION</scope>
    <source>
        <strain evidence="4 5">Georgia GA2</strain>
    </source>
</reference>
<feature type="coiled-coil region" evidence="2">
    <location>
        <begin position="327"/>
        <end position="393"/>
    </location>
</feature>
<dbReference type="EMBL" id="KQ971347">
    <property type="protein sequence ID" value="EFA04938.1"/>
    <property type="molecule type" value="Genomic_DNA"/>
</dbReference>